<evidence type="ECO:0000256" key="3">
    <source>
        <dbReference type="ARBA" id="ARBA00022448"/>
    </source>
</evidence>
<evidence type="ECO:0000256" key="8">
    <source>
        <dbReference type="SAM" id="MobiDB-lite"/>
    </source>
</evidence>
<dbReference type="Pfam" id="PF00787">
    <property type="entry name" value="PX"/>
    <property type="match status" value="1"/>
</dbReference>
<dbReference type="InterPro" id="IPR051079">
    <property type="entry name" value="Sorting_Nexin_Autophagy"/>
</dbReference>
<evidence type="ECO:0000313" key="11">
    <source>
        <dbReference type="Proteomes" id="UP000673691"/>
    </source>
</evidence>
<dbReference type="InterPro" id="IPR001683">
    <property type="entry name" value="PX_dom"/>
</dbReference>
<reference evidence="10 11" key="1">
    <citation type="journal article" name="Sci. Rep.">
        <title>Genome-scale phylogenetic analyses confirm Olpidium as the closest living zoosporic fungus to the non-flagellated, terrestrial fungi.</title>
        <authorList>
            <person name="Chang Y."/>
            <person name="Rochon D."/>
            <person name="Sekimoto S."/>
            <person name="Wang Y."/>
            <person name="Chovatia M."/>
            <person name="Sandor L."/>
            <person name="Salamov A."/>
            <person name="Grigoriev I.V."/>
            <person name="Stajich J.E."/>
            <person name="Spatafora J.W."/>
        </authorList>
    </citation>
    <scope>NUCLEOTIDE SEQUENCE [LARGE SCALE GENOMIC DNA]</scope>
    <source>
        <strain evidence="10">S191</strain>
    </source>
</reference>
<dbReference type="Gene3D" id="3.30.1520.10">
    <property type="entry name" value="Phox-like domain"/>
    <property type="match status" value="1"/>
</dbReference>
<keyword evidence="5" id="KW-0653">Protein transport</keyword>
<dbReference type="EMBL" id="JAEFCI010007639">
    <property type="protein sequence ID" value="KAG5458948.1"/>
    <property type="molecule type" value="Genomic_DNA"/>
</dbReference>
<gene>
    <name evidence="10" type="ORF">BJ554DRAFT_736</name>
</gene>
<dbReference type="GO" id="GO:0015031">
    <property type="term" value="P:protein transport"/>
    <property type="evidence" value="ECO:0007669"/>
    <property type="project" value="UniProtKB-KW"/>
</dbReference>
<evidence type="ECO:0000256" key="2">
    <source>
        <dbReference type="ARBA" id="ARBA00010883"/>
    </source>
</evidence>
<dbReference type="PANTHER" id="PTHR46979">
    <property type="entry name" value="SORTING NEXIN-41"/>
    <property type="match status" value="1"/>
</dbReference>
<comment type="caution">
    <text evidence="10">The sequence shown here is derived from an EMBL/GenBank/DDBJ whole genome shotgun (WGS) entry which is preliminary data.</text>
</comment>
<evidence type="ECO:0000256" key="4">
    <source>
        <dbReference type="ARBA" id="ARBA00022753"/>
    </source>
</evidence>
<dbReference type="AlphaFoldDB" id="A0A8H8DHX7"/>
<evidence type="ECO:0000256" key="7">
    <source>
        <dbReference type="ARBA" id="ARBA00023136"/>
    </source>
</evidence>
<dbReference type="Proteomes" id="UP000673691">
    <property type="component" value="Unassembled WGS sequence"/>
</dbReference>
<evidence type="ECO:0000259" key="9">
    <source>
        <dbReference type="Pfam" id="PF00787"/>
    </source>
</evidence>
<dbReference type="InterPro" id="IPR036871">
    <property type="entry name" value="PX_dom_sf"/>
</dbReference>
<comment type="similarity">
    <text evidence="2">Belongs to the sorting nexin family.</text>
</comment>
<keyword evidence="11" id="KW-1185">Reference proteome</keyword>
<organism evidence="10 11">
    <name type="scientific">Olpidium bornovanus</name>
    <dbReference type="NCBI Taxonomy" id="278681"/>
    <lineage>
        <taxon>Eukaryota</taxon>
        <taxon>Fungi</taxon>
        <taxon>Fungi incertae sedis</taxon>
        <taxon>Olpidiomycota</taxon>
        <taxon>Olpidiomycotina</taxon>
        <taxon>Olpidiomycetes</taxon>
        <taxon>Olpidiales</taxon>
        <taxon>Olpidiaceae</taxon>
        <taxon>Olpidium</taxon>
    </lineage>
</organism>
<evidence type="ECO:0000256" key="1">
    <source>
        <dbReference type="ARBA" id="ARBA00004481"/>
    </source>
</evidence>
<dbReference type="GO" id="GO:0035091">
    <property type="term" value="F:phosphatidylinositol binding"/>
    <property type="evidence" value="ECO:0007669"/>
    <property type="project" value="InterPro"/>
</dbReference>
<keyword evidence="4" id="KW-0967">Endosome</keyword>
<dbReference type="GO" id="GO:0010008">
    <property type="term" value="C:endosome membrane"/>
    <property type="evidence" value="ECO:0007669"/>
    <property type="project" value="UniProtKB-SubCell"/>
</dbReference>
<feature type="region of interest" description="Disordered" evidence="8">
    <location>
        <begin position="137"/>
        <end position="164"/>
    </location>
</feature>
<dbReference type="PANTHER" id="PTHR46979:SF2">
    <property type="entry name" value="SORTING NEXIN-41"/>
    <property type="match status" value="1"/>
</dbReference>
<dbReference type="OrthoDB" id="289314at2759"/>
<feature type="domain" description="PX" evidence="9">
    <location>
        <begin position="88"/>
        <end position="120"/>
    </location>
</feature>
<comment type="subcellular location">
    <subcellularLocation>
        <location evidence="1">Endosome membrane</location>
        <topology evidence="1">Peripheral membrane protein</topology>
    </subcellularLocation>
</comment>
<keyword evidence="3" id="KW-0813">Transport</keyword>
<protein>
    <recommendedName>
        <fullName evidence="9">PX domain-containing protein</fullName>
    </recommendedName>
</protein>
<proteinExistence type="inferred from homology"/>
<sequence>MSPEPVTAADAAAAAAAAPARACRCPIARRIADLAAAPGKQQQQQPPGSLLRDGPVSIVSAQKASDGGASSYVAYTIRFGTADDLITVEKRKRMLQSFLNRLVRHPILSTEHVFHRFLDPDTQWNEVLHSAPLNHVPKNPLSAPPGTATNPAGDGSGTPPMAIPNSSTPLRCPDPPLRFYEDLANDYSELGALYNGFSLNESGNLAAAIEKVGQAVDSSYMSTSSAVTSLEADFGEPLQEYEMFAKGIRAVL</sequence>
<keyword evidence="6" id="KW-0446">Lipid-binding</keyword>
<dbReference type="SUPFAM" id="SSF64268">
    <property type="entry name" value="PX domain"/>
    <property type="match status" value="1"/>
</dbReference>
<evidence type="ECO:0000313" key="10">
    <source>
        <dbReference type="EMBL" id="KAG5458948.1"/>
    </source>
</evidence>
<evidence type="ECO:0000256" key="6">
    <source>
        <dbReference type="ARBA" id="ARBA00023121"/>
    </source>
</evidence>
<feature type="non-terminal residue" evidence="10">
    <location>
        <position position="252"/>
    </location>
</feature>
<name>A0A8H8DHX7_9FUNG</name>
<keyword evidence="7" id="KW-0472">Membrane</keyword>
<evidence type="ECO:0000256" key="5">
    <source>
        <dbReference type="ARBA" id="ARBA00022927"/>
    </source>
</evidence>
<accession>A0A8H8DHX7</accession>